<dbReference type="STRING" id="537013.CLOSTMETH_01821"/>
<evidence type="ECO:0000313" key="2">
    <source>
        <dbReference type="EMBL" id="EEG30608.1"/>
    </source>
</evidence>
<comment type="caution">
    <text evidence="2">The sequence shown here is derived from an EMBL/GenBank/DDBJ whole genome shotgun (WGS) entry which is preliminary data.</text>
</comment>
<reference evidence="2 3" key="1">
    <citation type="submission" date="2009-01" db="EMBL/GenBank/DDBJ databases">
        <authorList>
            <person name="Fulton L."/>
            <person name="Clifton S."/>
            <person name="Fulton B."/>
            <person name="Xu J."/>
            <person name="Minx P."/>
            <person name="Pepin K.H."/>
            <person name="Johnson M."/>
            <person name="Bhonagiri V."/>
            <person name="Nash W.E."/>
            <person name="Mardis E.R."/>
            <person name="Wilson R.K."/>
        </authorList>
    </citation>
    <scope>NUCLEOTIDE SEQUENCE [LARGE SCALE GENOMIC DNA]</scope>
    <source>
        <strain evidence="2 3">DSM 5476</strain>
    </source>
</reference>
<protein>
    <recommendedName>
        <fullName evidence="1">Peptidase C39-like domain-containing protein</fullName>
    </recommendedName>
</protein>
<name>C0ED95_9FIRM</name>
<dbReference type="Pfam" id="PF13529">
    <property type="entry name" value="Peptidase_C39_2"/>
    <property type="match status" value="1"/>
</dbReference>
<evidence type="ECO:0000259" key="1">
    <source>
        <dbReference type="Pfam" id="PF13529"/>
    </source>
</evidence>
<accession>C0ED95</accession>
<gene>
    <name evidence="2" type="ORF">CLOSTMETH_01821</name>
</gene>
<reference evidence="2 3" key="2">
    <citation type="submission" date="2009-02" db="EMBL/GenBank/DDBJ databases">
        <title>Draft genome sequence of Clostridium methylpentosum (DSM 5476).</title>
        <authorList>
            <person name="Sudarsanam P."/>
            <person name="Ley R."/>
            <person name="Guruge J."/>
            <person name="Turnbaugh P.J."/>
            <person name="Mahowald M."/>
            <person name="Liep D."/>
            <person name="Gordon J."/>
        </authorList>
    </citation>
    <scope>NUCLEOTIDE SEQUENCE [LARGE SCALE GENOMIC DNA]</scope>
    <source>
        <strain evidence="2 3">DSM 5476</strain>
    </source>
</reference>
<dbReference type="PANTHER" id="PTHR37806">
    <property type="entry name" value="LMO0724 PROTEIN"/>
    <property type="match status" value="1"/>
</dbReference>
<dbReference type="InterPro" id="IPR039564">
    <property type="entry name" value="Peptidase_C39-like"/>
</dbReference>
<keyword evidence="3" id="KW-1185">Reference proteome</keyword>
<dbReference type="Proteomes" id="UP000003340">
    <property type="component" value="Unassembled WGS sequence"/>
</dbReference>
<dbReference type="EMBL" id="ACEC01000060">
    <property type="protein sequence ID" value="EEG30608.1"/>
    <property type="molecule type" value="Genomic_DNA"/>
</dbReference>
<proteinExistence type="predicted"/>
<feature type="domain" description="Peptidase C39-like" evidence="1">
    <location>
        <begin position="674"/>
        <end position="829"/>
    </location>
</feature>
<dbReference type="AlphaFoldDB" id="C0ED95"/>
<dbReference type="eggNOG" id="COG4990">
    <property type="taxonomic scope" value="Bacteria"/>
</dbReference>
<dbReference type="HOGENOM" id="CLU_283240_0_0_9"/>
<dbReference type="PANTHER" id="PTHR37806:SF1">
    <property type="entry name" value="PEPTIDASE C39-LIKE DOMAIN-CONTAINING PROTEIN"/>
    <property type="match status" value="1"/>
</dbReference>
<evidence type="ECO:0000313" key="3">
    <source>
        <dbReference type="Proteomes" id="UP000003340"/>
    </source>
</evidence>
<organism evidence="2 3">
    <name type="scientific">[Clostridium] methylpentosum DSM 5476</name>
    <dbReference type="NCBI Taxonomy" id="537013"/>
    <lineage>
        <taxon>Bacteria</taxon>
        <taxon>Bacillati</taxon>
        <taxon>Bacillota</taxon>
        <taxon>Clostridia</taxon>
        <taxon>Eubacteriales</taxon>
        <taxon>Oscillospiraceae</taxon>
        <taxon>Oscillospiraceae incertae sedis</taxon>
    </lineage>
</organism>
<dbReference type="Gene3D" id="3.90.70.10">
    <property type="entry name" value="Cysteine proteinases"/>
    <property type="match status" value="1"/>
</dbReference>
<sequence length="1100" mass="123392">MLVSNIRLSYLKNGVWSSFTNQAENTMDGIKIQTNPNSSYYLKYRTWNEGRSDYYPYVTSTEDDFAGLSGRPIQRLQIQVYKNDGTKLTSGVVVMYRVKNGDQWIPWVSNADPEWMRSVQQKYNLGGTLAVDSVYAGNPGQNITGVQILVYEEGSLGDFTGGEVSASLSYMVGSLSNWSPFSKGALAPQMDGIKIQTSASKDYYLLYKTWNAGNSSYYPTVKSTEDDYAGYPGKAIQRLAIQVFRNDGTKLTSGVIVMYRAFAEGEWLPWVSNADPEWMRNAQNKYSLGGTLDVDSVYAGNAGQNISGVEIRIFEDDSYNAGSDNFSGSEINLNLSYMSDSLSNWTPFSRSVVSSDIDGIKIQTDSSQPFYLQYKSWNEGRSSYYPVVDSRGTAYNDYAGYPGQTMQLLSISAYSNDGTKLTSGVVIMYRVRVAGVWLPWVSNADPEWMQSVFRQYNLDGTLDTVSTYAGNKGQNIDGVEIRAFTGTTNNNPVGNLSGTEYVPSLSYMNDSLSNWTPFSGSVISSKLDGIKIQTDPSKPYYLVYKSWNAGRSGYYPDVDSRGTAYNDYAGYPGQPTQLLSIKVYRNDGVKLTTGVVVMYRVHIGDSWIPWVSNADPEWMRSVQNKYGLGGVLDYDAYYAGNKGQNINGIEIRIFEENGISDTPPTPSGPCKIIQAPFISQLGRYPTGCESVSSVMALNYAGFDISVDTFIDKYLDKRPWPFDPNVSFGGNPRLNSGWGCYTPVIKKAMDRILSGKSHYAKELKGLSIPTLCSKYIDKDIPVIFWGTINMKSPHASSSWVYNGKTITWIAPLHCLLLVGYDDNNYIFNDPLTTRALTYYNKESVEAAYNGVYKQAIVILENPNQPPFDHTNYEALKNELVPAVENDIDWLHKLGKWHSSEDALDIILSYDDIITKYSNRFDIPKALLQTVIFREQRFVWFADDVADSIVIQSYFYDKALDDWQALSPAQQLVTPLPEIPIGYRHDCSTGLAQIFGATAIKAINYAVLQGIITDERSYNAENLEDLKTIWYKLKDDDDFNVKCAALTLIFEARSTLGYSEDYQNYNMDQIAMIFTKYNSISDLPNDYGKDCAKWFTIFNKYN</sequence>